<dbReference type="PANTHER" id="PTHR11659">
    <property type="entry name" value="GLUTAMYL-TRNA GLN AMIDOTRANSFERASE SUBUNIT B MITOCHONDRIAL AND PROKARYOTIC PET112-RELATED"/>
    <property type="match status" value="1"/>
</dbReference>
<organism evidence="12 13">
    <name type="scientific">Candidatus Kuenenbacteria bacterium CG2_30_39_24</name>
    <dbReference type="NCBI Taxonomy" id="1805236"/>
    <lineage>
        <taxon>Bacteria</taxon>
        <taxon>Candidatus Kueneniibacteriota</taxon>
    </lineage>
</organism>
<comment type="subunit">
    <text evidence="2 10">Heterotrimer of A, B and C subunits.</text>
</comment>
<dbReference type="InterPro" id="IPR006075">
    <property type="entry name" value="Asn/Gln-tRNA_Trfase_suB/E_cat"/>
</dbReference>
<dbReference type="InterPro" id="IPR017958">
    <property type="entry name" value="Gln-tRNA_amidoTrfase_suB_CS"/>
</dbReference>
<dbReference type="FunFam" id="1.10.10.410:FF:000001">
    <property type="entry name" value="Aspartyl/glutamyl-tRNA(Asn/Gln) amidotransferase subunit B"/>
    <property type="match status" value="1"/>
</dbReference>
<dbReference type="Gene3D" id="1.10.150.380">
    <property type="entry name" value="GatB domain, N-terminal subdomain"/>
    <property type="match status" value="1"/>
</dbReference>
<dbReference type="InterPro" id="IPR014746">
    <property type="entry name" value="Gln_synth/guanido_kin_cat_dom"/>
</dbReference>
<dbReference type="Pfam" id="PF02934">
    <property type="entry name" value="GatB_N"/>
    <property type="match status" value="1"/>
</dbReference>
<name>A0A1J5F7P0_9BACT</name>
<dbReference type="InterPro" id="IPR023168">
    <property type="entry name" value="GatB_Yqey_C_2"/>
</dbReference>
<dbReference type="GO" id="GO:0006412">
    <property type="term" value="P:translation"/>
    <property type="evidence" value="ECO:0007669"/>
    <property type="project" value="UniProtKB-UniRule"/>
</dbReference>
<comment type="caution">
    <text evidence="12">The sequence shown here is derived from an EMBL/GenBank/DDBJ whole genome shotgun (WGS) entry which is preliminary data.</text>
</comment>
<dbReference type="GO" id="GO:0070681">
    <property type="term" value="P:glutaminyl-tRNAGln biosynthesis via transamidation"/>
    <property type="evidence" value="ECO:0007669"/>
    <property type="project" value="TreeGrafter"/>
</dbReference>
<dbReference type="EMBL" id="MNYR01000021">
    <property type="protein sequence ID" value="OIP56261.1"/>
    <property type="molecule type" value="Genomic_DNA"/>
</dbReference>
<proteinExistence type="inferred from homology"/>
<dbReference type="Proteomes" id="UP000183922">
    <property type="component" value="Unassembled WGS sequence"/>
</dbReference>
<dbReference type="HAMAP" id="MF_00121">
    <property type="entry name" value="GatB"/>
    <property type="match status" value="1"/>
</dbReference>
<keyword evidence="6 10" id="KW-0648">Protein biosynthesis</keyword>
<dbReference type="NCBIfam" id="NF004012">
    <property type="entry name" value="PRK05477.1-2"/>
    <property type="match status" value="1"/>
</dbReference>
<comment type="catalytic activity">
    <reaction evidence="9 10">
        <text>L-glutamyl-tRNA(Gln) + L-glutamine + ATP + H2O = L-glutaminyl-tRNA(Gln) + L-glutamate + ADP + phosphate + H(+)</text>
        <dbReference type="Rhea" id="RHEA:17521"/>
        <dbReference type="Rhea" id="RHEA-COMP:9681"/>
        <dbReference type="Rhea" id="RHEA-COMP:9684"/>
        <dbReference type="ChEBI" id="CHEBI:15377"/>
        <dbReference type="ChEBI" id="CHEBI:15378"/>
        <dbReference type="ChEBI" id="CHEBI:29985"/>
        <dbReference type="ChEBI" id="CHEBI:30616"/>
        <dbReference type="ChEBI" id="CHEBI:43474"/>
        <dbReference type="ChEBI" id="CHEBI:58359"/>
        <dbReference type="ChEBI" id="CHEBI:78520"/>
        <dbReference type="ChEBI" id="CHEBI:78521"/>
        <dbReference type="ChEBI" id="CHEBI:456216"/>
    </reaction>
</comment>
<evidence type="ECO:0000256" key="10">
    <source>
        <dbReference type="HAMAP-Rule" id="MF_00121"/>
    </source>
</evidence>
<dbReference type="GO" id="GO:0005524">
    <property type="term" value="F:ATP binding"/>
    <property type="evidence" value="ECO:0007669"/>
    <property type="project" value="UniProtKB-KW"/>
</dbReference>
<reference evidence="12 13" key="1">
    <citation type="journal article" date="2016" name="Environ. Microbiol.">
        <title>Genomic resolution of a cold subsurface aquifer community provides metabolic insights for novel microbes adapted to high CO concentrations.</title>
        <authorList>
            <person name="Probst A.J."/>
            <person name="Castelle C.J."/>
            <person name="Singh A."/>
            <person name="Brown C.T."/>
            <person name="Anantharaman K."/>
            <person name="Sharon I."/>
            <person name="Hug L.A."/>
            <person name="Burstein D."/>
            <person name="Emerson J.B."/>
            <person name="Thomas B.C."/>
            <person name="Banfield J.F."/>
        </authorList>
    </citation>
    <scope>NUCLEOTIDE SEQUENCE [LARGE SCALE GENOMIC DNA]</scope>
    <source>
        <strain evidence="12">CG2_30_39_24</strain>
    </source>
</reference>
<dbReference type="AlphaFoldDB" id="A0A1J5F7P0"/>
<dbReference type="GO" id="GO:0050566">
    <property type="term" value="F:asparaginyl-tRNA synthase (glutamine-hydrolyzing) activity"/>
    <property type="evidence" value="ECO:0007669"/>
    <property type="project" value="RHEA"/>
</dbReference>
<dbReference type="NCBIfam" id="NF004014">
    <property type="entry name" value="PRK05477.1-4"/>
    <property type="match status" value="1"/>
</dbReference>
<evidence type="ECO:0000256" key="6">
    <source>
        <dbReference type="ARBA" id="ARBA00022917"/>
    </source>
</evidence>
<feature type="domain" description="Asn/Gln amidotransferase" evidence="11">
    <location>
        <begin position="366"/>
        <end position="511"/>
    </location>
</feature>
<dbReference type="InterPro" id="IPR042114">
    <property type="entry name" value="GatB_C_1"/>
</dbReference>
<evidence type="ECO:0000256" key="4">
    <source>
        <dbReference type="ARBA" id="ARBA00022741"/>
    </source>
</evidence>
<keyword evidence="4 10" id="KW-0547">Nucleotide-binding</keyword>
<evidence type="ECO:0000256" key="7">
    <source>
        <dbReference type="ARBA" id="ARBA00024799"/>
    </source>
</evidence>
<keyword evidence="5 10" id="KW-0067">ATP-binding</keyword>
<dbReference type="SUPFAM" id="SSF55931">
    <property type="entry name" value="Glutamine synthetase/guanido kinase"/>
    <property type="match status" value="1"/>
</dbReference>
<comment type="catalytic activity">
    <reaction evidence="8 10">
        <text>L-aspartyl-tRNA(Asn) + L-glutamine + ATP + H2O = L-asparaginyl-tRNA(Asn) + L-glutamate + ADP + phosphate + 2 H(+)</text>
        <dbReference type="Rhea" id="RHEA:14513"/>
        <dbReference type="Rhea" id="RHEA-COMP:9674"/>
        <dbReference type="Rhea" id="RHEA-COMP:9677"/>
        <dbReference type="ChEBI" id="CHEBI:15377"/>
        <dbReference type="ChEBI" id="CHEBI:15378"/>
        <dbReference type="ChEBI" id="CHEBI:29985"/>
        <dbReference type="ChEBI" id="CHEBI:30616"/>
        <dbReference type="ChEBI" id="CHEBI:43474"/>
        <dbReference type="ChEBI" id="CHEBI:58359"/>
        <dbReference type="ChEBI" id="CHEBI:78515"/>
        <dbReference type="ChEBI" id="CHEBI:78516"/>
        <dbReference type="ChEBI" id="CHEBI:456216"/>
    </reaction>
</comment>
<dbReference type="STRING" id="1805236.AUK13_01470"/>
<dbReference type="GO" id="GO:0050567">
    <property type="term" value="F:glutaminyl-tRNA synthase (glutamine-hydrolyzing) activity"/>
    <property type="evidence" value="ECO:0007669"/>
    <property type="project" value="UniProtKB-UniRule"/>
</dbReference>
<sequence length="512" mass="58167">MKQTKYKPTIGLEIHVQLKTKSKLFCACANDSWKIGLEELKPNTNICPVCTAQPGSLPVINKNAINMVVKAGLALNCQIAEHSKFDRKNYFYPDLPKGYQISQYDQPLCANGYLKINGRKIDITRVHLEEDTGKLIHPAGADYSLIDLNRAGVPLMEMVTEPDIHSAKDAKEFCQRIRQIFRYLDISDADMEKSQMRCEVNISLSNRQERPDVKSGSRASLGIKVEVKNLNSFKAVERSIEYEFIRQSKLLEQGKPIIQETRGWDERGQQTFSQREKEESHDYRYFPEPDLPLLEFDKKYIEKIKAQLPELPDAKLARFQKQYGFSVSDAKLLISSGDIAAFTENVMSELRAWLVDLDEIKLSDDQAWDEYKIKLSKLTANWLINKLQGIMAAKKISFASLKITPENFAEFITLIYKNKVNSVNAQKILITMVDTGADPTNILEDQGMHLMEDVGDLEPIIDQVIKNNPDQVAVFKAGKTVLLRFLIGAVMKESRGKANPQMAEDILLQKLT</sequence>
<evidence type="ECO:0000259" key="11">
    <source>
        <dbReference type="SMART" id="SM00845"/>
    </source>
</evidence>
<accession>A0A1J5F7P0</accession>
<evidence type="ECO:0000256" key="8">
    <source>
        <dbReference type="ARBA" id="ARBA00047380"/>
    </source>
</evidence>
<dbReference type="InterPro" id="IPR018027">
    <property type="entry name" value="Asn/Gln_amidotransferase"/>
</dbReference>
<evidence type="ECO:0000313" key="13">
    <source>
        <dbReference type="Proteomes" id="UP000183922"/>
    </source>
</evidence>
<dbReference type="EC" id="6.3.5.-" evidence="10"/>
<evidence type="ECO:0000256" key="9">
    <source>
        <dbReference type="ARBA" id="ARBA00047913"/>
    </source>
</evidence>
<dbReference type="PROSITE" id="PS01234">
    <property type="entry name" value="GATB"/>
    <property type="match status" value="1"/>
</dbReference>
<dbReference type="Gene3D" id="1.10.10.410">
    <property type="match status" value="1"/>
</dbReference>
<keyword evidence="3 10" id="KW-0436">Ligase</keyword>
<dbReference type="PANTHER" id="PTHR11659:SF0">
    <property type="entry name" value="GLUTAMYL-TRNA(GLN) AMIDOTRANSFERASE SUBUNIT B, MITOCHONDRIAL"/>
    <property type="match status" value="1"/>
</dbReference>
<dbReference type="InterPro" id="IPR004413">
    <property type="entry name" value="GatB"/>
</dbReference>
<dbReference type="Pfam" id="PF02637">
    <property type="entry name" value="GatB_Yqey"/>
    <property type="match status" value="1"/>
</dbReference>
<evidence type="ECO:0000256" key="1">
    <source>
        <dbReference type="ARBA" id="ARBA00005306"/>
    </source>
</evidence>
<dbReference type="NCBIfam" id="TIGR00133">
    <property type="entry name" value="gatB"/>
    <property type="match status" value="1"/>
</dbReference>
<evidence type="ECO:0000256" key="2">
    <source>
        <dbReference type="ARBA" id="ARBA00011123"/>
    </source>
</evidence>
<dbReference type="SMART" id="SM00845">
    <property type="entry name" value="GatB_Yqey"/>
    <property type="match status" value="1"/>
</dbReference>
<comment type="similarity">
    <text evidence="1 10">Belongs to the GatB/GatE family. GatB subfamily.</text>
</comment>
<evidence type="ECO:0000256" key="5">
    <source>
        <dbReference type="ARBA" id="ARBA00022840"/>
    </source>
</evidence>
<gene>
    <name evidence="10" type="primary">gatB</name>
    <name evidence="12" type="ORF">AUK13_01470</name>
</gene>
<dbReference type="InterPro" id="IPR017959">
    <property type="entry name" value="Asn/Gln-tRNA_amidoTrfase_suB/E"/>
</dbReference>
<evidence type="ECO:0000256" key="3">
    <source>
        <dbReference type="ARBA" id="ARBA00022598"/>
    </source>
</evidence>
<protein>
    <recommendedName>
        <fullName evidence="10">Aspartyl/glutamyl-tRNA(Asn/Gln) amidotransferase subunit B</fullName>
        <shortName evidence="10">Asp/Glu-ADT subunit B</shortName>
        <ecNumber evidence="10">6.3.5.-</ecNumber>
    </recommendedName>
</protein>
<comment type="function">
    <text evidence="7 10">Allows the formation of correctly charged Asn-tRNA(Asn) or Gln-tRNA(Gln) through the transamidation of misacylated Asp-tRNA(Asn) or Glu-tRNA(Gln) in organisms which lack either or both of asparaginyl-tRNA or glutaminyl-tRNA synthetases. The reaction takes place in the presence of glutamine and ATP through an activated phospho-Asp-tRNA(Asn) or phospho-Glu-tRNA(Gln).</text>
</comment>
<evidence type="ECO:0000313" key="12">
    <source>
        <dbReference type="EMBL" id="OIP56261.1"/>
    </source>
</evidence>
<dbReference type="SUPFAM" id="SSF89095">
    <property type="entry name" value="GatB/YqeY motif"/>
    <property type="match status" value="1"/>
</dbReference>
<dbReference type="InterPro" id="IPR003789">
    <property type="entry name" value="Asn/Gln_tRNA_amidoTrase-B-like"/>
</dbReference>